<dbReference type="Proteomes" id="UP000035721">
    <property type="component" value="Unassembled WGS sequence"/>
</dbReference>
<dbReference type="RefSeq" id="WP_048549542.1">
    <property type="nucleotide sequence ID" value="NZ_HF570958.1"/>
</dbReference>
<dbReference type="SUPFAM" id="SSF56235">
    <property type="entry name" value="N-terminal nucleophile aminohydrolases (Ntn hydrolases)"/>
    <property type="match status" value="1"/>
</dbReference>
<dbReference type="EMBL" id="CAJB01000001">
    <property type="protein sequence ID" value="CCH75914.1"/>
    <property type="molecule type" value="Genomic_DNA"/>
</dbReference>
<evidence type="ECO:0000313" key="3">
    <source>
        <dbReference type="Proteomes" id="UP000035721"/>
    </source>
</evidence>
<comment type="caution">
    <text evidence="2">The sequence shown here is derived from an EMBL/GenBank/DDBJ whole genome shotgun (WGS) entry which is preliminary data.</text>
</comment>
<dbReference type="InterPro" id="IPR029055">
    <property type="entry name" value="Ntn_hydrolases_N"/>
</dbReference>
<accession>A0A077LV67</accession>
<organism evidence="2 3">
    <name type="scientific">Nostocoides japonicum T1-X7</name>
    <dbReference type="NCBI Taxonomy" id="1194083"/>
    <lineage>
        <taxon>Bacteria</taxon>
        <taxon>Bacillati</taxon>
        <taxon>Actinomycetota</taxon>
        <taxon>Actinomycetes</taxon>
        <taxon>Micrococcales</taxon>
        <taxon>Intrasporangiaceae</taxon>
        <taxon>Nostocoides</taxon>
    </lineage>
</organism>
<keyword evidence="2" id="KW-0808">Transferase</keyword>
<dbReference type="NCBIfam" id="NF040521">
    <property type="entry name" value="C45_proenzyme"/>
    <property type="match status" value="1"/>
</dbReference>
<dbReference type="AlphaFoldDB" id="A0A077LV67"/>
<protein>
    <submittedName>
        <fullName evidence="2">Peptidase C45 acyl-coenzyme A:6-aminopenicillanic acid acyl-transferase</fullName>
    </submittedName>
</protein>
<evidence type="ECO:0000313" key="2">
    <source>
        <dbReference type="EMBL" id="CCH75914.1"/>
    </source>
</evidence>
<dbReference type="Gene3D" id="3.60.60.10">
    <property type="entry name" value="Penicillin V Acylase, Chain A"/>
    <property type="match status" value="1"/>
</dbReference>
<dbReference type="GO" id="GO:0016740">
    <property type="term" value="F:transferase activity"/>
    <property type="evidence" value="ECO:0007669"/>
    <property type="project" value="UniProtKB-KW"/>
</dbReference>
<proteinExistence type="predicted"/>
<reference evidence="2 3" key="1">
    <citation type="journal article" date="2013" name="ISME J.">
        <title>A metabolic model for members of the genus Tetrasphaera involved in enhanced biological phosphorus removal.</title>
        <authorList>
            <person name="Kristiansen R."/>
            <person name="Nguyen H.T.T."/>
            <person name="Saunders A.M."/>
            <person name="Nielsen J.L."/>
            <person name="Wimmer R."/>
            <person name="Le V.Q."/>
            <person name="McIlroy S.J."/>
            <person name="Petrovski S."/>
            <person name="Seviour R.J."/>
            <person name="Calteau A."/>
            <person name="Nielsen K.L."/>
            <person name="Nielsen P.H."/>
        </authorList>
    </citation>
    <scope>NUCLEOTIDE SEQUENCE [LARGE SCALE GENOMIC DNA]</scope>
    <source>
        <strain evidence="2 3">T1-X7</strain>
    </source>
</reference>
<gene>
    <name evidence="2" type="ORF">BN12_10061</name>
</gene>
<sequence>MTTTRTFTMHGISEPTPGPRWQALFDATWPAYRAWYLQNGTDARPSLATATSRLERHLPQLVPTFERLVHLADDDIAARMLTMWDMPTFLPGCTQAVHVREQPTLVRNYDYSPDLFEWVSYSSGFTGRRVVGTSDCLWGLLDGMNDAGLVVSLTFGGRPGSEPGFGIPLVVRYLLEVSTDVGDALRRLETIPVAMAYNLTIGDAHGRVVTAFVAPGEKPHVSTLPAATNHRGLVPEHPAHAARFRSVERLEHALTAVTTAPDTESVTRAFLRKPLHNTAYAMGFGTVYTAVYRPAEGTLEYRWPDAKLVRRFDSPADSIVVRLTGD</sequence>
<dbReference type="Pfam" id="PF03417">
    <property type="entry name" value="AAT"/>
    <property type="match status" value="1"/>
</dbReference>
<evidence type="ECO:0000259" key="1">
    <source>
        <dbReference type="Pfam" id="PF03417"/>
    </source>
</evidence>
<dbReference type="InterPro" id="IPR047794">
    <property type="entry name" value="C45_proenzyme-like"/>
</dbReference>
<name>A0A077LV67_9MICO</name>
<dbReference type="STRING" id="1194083.BN12_10061"/>
<feature type="domain" description="Peptidase C45 hydrolase" evidence="1">
    <location>
        <begin position="103"/>
        <end position="305"/>
    </location>
</feature>
<dbReference type="InterPro" id="IPR005079">
    <property type="entry name" value="Peptidase_C45_hydrolase"/>
</dbReference>
<keyword evidence="3" id="KW-1185">Reference proteome</keyword>